<evidence type="ECO:0008006" key="4">
    <source>
        <dbReference type="Google" id="ProtNLM"/>
    </source>
</evidence>
<evidence type="ECO:0000313" key="3">
    <source>
        <dbReference type="Proteomes" id="UP000005877"/>
    </source>
</evidence>
<feature type="transmembrane region" description="Helical" evidence="1">
    <location>
        <begin position="27"/>
        <end position="47"/>
    </location>
</feature>
<dbReference type="InterPro" id="IPR025325">
    <property type="entry name" value="DUF4231"/>
</dbReference>
<dbReference type="PATRIC" id="fig|1110509.7.peg.2516"/>
<keyword evidence="1" id="KW-0472">Membrane</keyword>
<dbReference type="Proteomes" id="UP000005877">
    <property type="component" value="Chromosome"/>
</dbReference>
<dbReference type="GeneID" id="12511453"/>
<keyword evidence="3" id="KW-1185">Reference proteome</keyword>
<dbReference type="STRING" id="1110509.Mhar_2275"/>
<keyword evidence="1" id="KW-0812">Transmembrane</keyword>
<reference evidence="2 3" key="1">
    <citation type="journal article" date="2012" name="PLoS ONE">
        <title>The genome characteristics and predicted function of methyl-group oxidation pathway in the obligate aceticlastic methanogens, Methanosaeta spp.</title>
        <authorList>
            <person name="Zhu J."/>
            <person name="Zheng H."/>
            <person name="Ai G."/>
            <person name="Zhang G."/>
            <person name="Liu D."/>
            <person name="Liu X."/>
            <person name="Dong X."/>
        </authorList>
    </citation>
    <scope>NUCLEOTIDE SEQUENCE [LARGE SCALE GENOMIC DNA]</scope>
    <source>
        <strain evidence="2 3">6Ac</strain>
    </source>
</reference>
<dbReference type="HOGENOM" id="CLU_120405_1_0_2"/>
<sequence length="145" mass="16511">MTSDNPTLDRFNEQLKWYEDHSRQSQICFRGLKVIEIVAAALIPFAAGLMPDPLLIGGLGVIIVVLESVQGLFQFQQNWTNYRSTAEGLKREKYLWLAKAGPYKDPENPNPDSLFAERVEALISTEHSKWIRYQEQAGKGKEQKS</sequence>
<dbReference type="KEGG" id="mhi:Mhar_2275"/>
<feature type="transmembrane region" description="Helical" evidence="1">
    <location>
        <begin position="53"/>
        <end position="73"/>
    </location>
</feature>
<dbReference type="RefSeq" id="WP_014587803.1">
    <property type="nucleotide sequence ID" value="NC_017527.1"/>
</dbReference>
<dbReference type="Pfam" id="PF14015">
    <property type="entry name" value="DUF4231"/>
    <property type="match status" value="1"/>
</dbReference>
<dbReference type="OrthoDB" id="350642at2157"/>
<accession>G7WQJ3</accession>
<proteinExistence type="predicted"/>
<dbReference type="AlphaFoldDB" id="G7WQJ3"/>
<evidence type="ECO:0000313" key="2">
    <source>
        <dbReference type="EMBL" id="AET65627.1"/>
    </source>
</evidence>
<evidence type="ECO:0000256" key="1">
    <source>
        <dbReference type="SAM" id="Phobius"/>
    </source>
</evidence>
<keyword evidence="1" id="KW-1133">Transmembrane helix</keyword>
<dbReference type="NCBIfam" id="NF033634">
    <property type="entry name" value="SLATT_1"/>
    <property type="match status" value="1"/>
</dbReference>
<dbReference type="EMBL" id="CP003117">
    <property type="protein sequence ID" value="AET65627.1"/>
    <property type="molecule type" value="Genomic_DNA"/>
</dbReference>
<name>G7WQJ3_METH6</name>
<gene>
    <name evidence="2" type="ordered locus">Mhar_2275</name>
</gene>
<organism evidence="2 3">
    <name type="scientific">Methanothrix harundinacea (strain 6Ac)</name>
    <name type="common">Methanosaeta harundinacea</name>
    <dbReference type="NCBI Taxonomy" id="1110509"/>
    <lineage>
        <taxon>Archaea</taxon>
        <taxon>Methanobacteriati</taxon>
        <taxon>Methanobacteriota</taxon>
        <taxon>Stenosarchaea group</taxon>
        <taxon>Methanomicrobia</taxon>
        <taxon>Methanotrichales</taxon>
        <taxon>Methanotrichaceae</taxon>
        <taxon>Methanothrix</taxon>
    </lineage>
</organism>
<protein>
    <recommendedName>
        <fullName evidence="4">DUF4231 domain-containing protein</fullName>
    </recommendedName>
</protein>